<feature type="domain" description="DUF3592" evidence="2">
    <location>
        <begin position="41"/>
        <end position="138"/>
    </location>
</feature>
<dbReference type="AlphaFoldDB" id="A0AAW3H7D0"/>
<protein>
    <recommendedName>
        <fullName evidence="2">DUF3592 domain-containing protein</fullName>
    </recommendedName>
</protein>
<gene>
    <name evidence="3" type="ORF">TZ86_00925</name>
</gene>
<name>A0AAW3H7D0_STRGN</name>
<dbReference type="Pfam" id="PF12158">
    <property type="entry name" value="DUF3592"/>
    <property type="match status" value="1"/>
</dbReference>
<reference evidence="3 4" key="1">
    <citation type="submission" date="2015-02" db="EMBL/GenBank/DDBJ databases">
        <title>Evolution of amylase-binding proteins of oral streptococcal species.</title>
        <authorList>
            <person name="Haase E.M."/>
        </authorList>
    </citation>
    <scope>NUCLEOTIDE SEQUENCE [LARGE SCALE GENOMIC DNA]</scope>
    <source>
        <strain evidence="3 4">G9B</strain>
    </source>
</reference>
<dbReference type="InterPro" id="IPR021994">
    <property type="entry name" value="DUF3592"/>
</dbReference>
<proteinExistence type="predicted"/>
<dbReference type="Proteomes" id="UP000033658">
    <property type="component" value="Unassembled WGS sequence"/>
</dbReference>
<dbReference type="RefSeq" id="WP_045503813.1">
    <property type="nucleotide sequence ID" value="NZ_JYGL01000001.1"/>
</dbReference>
<organism evidence="3 4">
    <name type="scientific">Streptococcus gordonii</name>
    <dbReference type="NCBI Taxonomy" id="1302"/>
    <lineage>
        <taxon>Bacteria</taxon>
        <taxon>Bacillati</taxon>
        <taxon>Bacillota</taxon>
        <taxon>Bacilli</taxon>
        <taxon>Lactobacillales</taxon>
        <taxon>Streptococcaceae</taxon>
        <taxon>Streptococcus</taxon>
    </lineage>
</organism>
<dbReference type="EMBL" id="JYGL01000001">
    <property type="protein sequence ID" value="KJQ59079.1"/>
    <property type="molecule type" value="Genomic_DNA"/>
</dbReference>
<accession>A0AAW3H7D0</accession>
<evidence type="ECO:0000313" key="4">
    <source>
        <dbReference type="Proteomes" id="UP000033658"/>
    </source>
</evidence>
<keyword evidence="1" id="KW-1133">Transmembrane helix</keyword>
<evidence type="ECO:0000256" key="1">
    <source>
        <dbReference type="SAM" id="Phobius"/>
    </source>
</evidence>
<evidence type="ECO:0000259" key="2">
    <source>
        <dbReference type="Pfam" id="PF12158"/>
    </source>
</evidence>
<keyword evidence="1" id="KW-0472">Membrane</keyword>
<evidence type="ECO:0000313" key="3">
    <source>
        <dbReference type="EMBL" id="KJQ59079.1"/>
    </source>
</evidence>
<comment type="caution">
    <text evidence="3">The sequence shown here is derived from an EMBL/GenBank/DDBJ whole genome shotgun (WGS) entry which is preliminary data.</text>
</comment>
<keyword evidence="1" id="KW-0812">Transmembrane</keyword>
<sequence length="178" mass="20765">MNPMIMIVVLGLLWLVIVFPLYLHYRKEIFIRSKSTSLISGEVVGYNSSIYSRHGEPPQVALPIVEYTVRGKQYRKRLEYKQFIPASSGKIQKDVFSSDYVYGSDRSLDLKKIFPVGSSMTVYYNSKNPEEAYVERYISNEKYFKYLFIGFSIFFLILIGIIFSVYFCSLKSLFWGNE</sequence>
<feature type="transmembrane region" description="Helical" evidence="1">
    <location>
        <begin position="6"/>
        <end position="25"/>
    </location>
</feature>
<feature type="transmembrane region" description="Helical" evidence="1">
    <location>
        <begin position="146"/>
        <end position="167"/>
    </location>
</feature>